<dbReference type="InterPro" id="IPR037843">
    <property type="entry name" value="Kindlin/fermitin"/>
</dbReference>
<dbReference type="InterPro" id="IPR014352">
    <property type="entry name" value="FERM/acyl-CoA-bd_prot_sf"/>
</dbReference>
<dbReference type="SMR" id="A0A8V8TMT7"/>
<dbReference type="SUPFAM" id="SSF47031">
    <property type="entry name" value="Second domain of FERM"/>
    <property type="match status" value="1"/>
</dbReference>
<dbReference type="InterPro" id="IPR019748">
    <property type="entry name" value="FERM_central"/>
</dbReference>
<dbReference type="HGNC" id="HGNC:23151">
    <property type="gene designation" value="FERMT3"/>
</dbReference>
<accession>A0A8V8TMT7</accession>
<dbReference type="Ensembl" id="ENST00000698872.1">
    <property type="protein sequence ID" value="ENSP00000513997.1"/>
    <property type="gene ID" value="ENSG00000149781.15"/>
</dbReference>
<reference evidence="3 4" key="1">
    <citation type="journal article" date="2001" name="Nature">
        <title>Initial sequencing and analysis of the human genome.</title>
        <authorList>
            <consortium name="International Human Genome Sequencing Consortium"/>
            <person name="Lander E.S."/>
            <person name="Linton L.M."/>
            <person name="Birren B."/>
            <person name="Nusbaum C."/>
            <person name="Zody M.C."/>
            <person name="Baldwin J."/>
            <person name="Devon K."/>
            <person name="Dewar K."/>
            <person name="Doyle M."/>
            <person name="FitzHugh W."/>
            <person name="Funke R."/>
            <person name="Gage D."/>
            <person name="Harris K."/>
            <person name="Heaford A."/>
            <person name="Howland J."/>
            <person name="Kann L."/>
            <person name="Lehoczky J."/>
            <person name="LeVine R."/>
            <person name="McEwan P."/>
            <person name="McKernan K."/>
            <person name="Meldrim J."/>
            <person name="Mesirov J.P."/>
            <person name="Miranda C."/>
            <person name="Morris W."/>
            <person name="Naylor J."/>
            <person name="Raymond C."/>
            <person name="Rosetti M."/>
            <person name="Santos R."/>
            <person name="Sheridan A."/>
            <person name="Sougnez C."/>
            <person name="Stange-Thomann N."/>
            <person name="Stojanovic N."/>
            <person name="Subramanian A."/>
            <person name="Wyman D."/>
            <person name="Rogers J."/>
            <person name="Sulston J."/>
            <person name="Ainscough R."/>
            <person name="Beck S."/>
            <person name="Bentley D."/>
            <person name="Burton J."/>
            <person name="Clee C."/>
            <person name="Carter N."/>
            <person name="Coulson A."/>
            <person name="Deadman R."/>
            <person name="Deloukas P."/>
            <person name="Dunham A."/>
            <person name="Dunham I."/>
            <person name="Durbin R."/>
            <person name="French L."/>
            <person name="Grafham D."/>
            <person name="Gregory S."/>
            <person name="Hubbard T."/>
            <person name="Humphray S."/>
            <person name="Hunt A."/>
            <person name="Jones M."/>
            <person name="Lloyd C."/>
            <person name="McMurray A."/>
            <person name="Matthews L."/>
            <person name="Mercer S."/>
            <person name="Milne S."/>
            <person name="Mullikin J.C."/>
            <person name="Mungall A."/>
            <person name="Plumb R."/>
            <person name="Ross M."/>
            <person name="Shownkeen R."/>
            <person name="Sims S."/>
            <person name="Waterston R.H."/>
            <person name="Wilson R.K."/>
            <person name="Hillier L.W."/>
            <person name="McPherson J.D."/>
            <person name="Marra M.A."/>
            <person name="Mardis E.R."/>
            <person name="Fulton L.A."/>
            <person name="Chinwalla A.T."/>
            <person name="Pepin K.H."/>
            <person name="Gish W.R."/>
            <person name="Chissoe S.L."/>
            <person name="Wendl M.C."/>
            <person name="Delehaunty K.D."/>
            <person name="Miner T.L."/>
            <person name="Delehaunty A."/>
            <person name="Kramer J.B."/>
            <person name="Cook L.L."/>
            <person name="Fulton R.S."/>
            <person name="Johnson D.L."/>
            <person name="Minx P.J."/>
            <person name="Clifton S.W."/>
            <person name="Hawkins T."/>
            <person name="Branscomb E."/>
            <person name="Predki P."/>
            <person name="Richardson P."/>
            <person name="Wenning S."/>
            <person name="Slezak T."/>
            <person name="Doggett N."/>
            <person name="Cheng J.F."/>
            <person name="Olsen A."/>
            <person name="Lucas S."/>
            <person name="Elkin C."/>
            <person name="Uberbacher E."/>
            <person name="Frazier M."/>
            <person name="Gibbs R.A."/>
            <person name="Muzny D.M."/>
            <person name="Scherer S.E."/>
            <person name="Bouck J.B."/>
            <person name="Sodergren E.J."/>
            <person name="Worley K.C."/>
            <person name="Rives C.M."/>
            <person name="Gorrell J.H."/>
            <person name="Metzker M.L."/>
            <person name="Naylor S.L."/>
            <person name="Kucherlapati R.S."/>
            <person name="Nelson D.L."/>
            <person name="Weinstock G.M."/>
            <person name="Sakaki Y."/>
            <person name="Fujiyama A."/>
            <person name="Hattori M."/>
            <person name="Yada T."/>
            <person name="Toyoda A."/>
            <person name="Itoh T."/>
            <person name="Kawagoe C."/>
            <person name="Watanabe H."/>
            <person name="Totoki Y."/>
            <person name="Taylor T."/>
            <person name="Weissenbach J."/>
            <person name="Heilig R."/>
            <person name="Saurin W."/>
            <person name="Artiguenave F."/>
            <person name="Brottier P."/>
            <person name="Bruls T."/>
            <person name="Pelletier E."/>
            <person name="Robert C."/>
            <person name="Wincker P."/>
            <person name="Smith D.R."/>
            <person name="Doucette-Stamm L."/>
            <person name="Rubenfield M."/>
            <person name="Weinstock K."/>
            <person name="Lee H.M."/>
            <person name="Dubois J."/>
            <person name="Rosenthal A."/>
            <person name="Platzer M."/>
            <person name="Nyakatura G."/>
            <person name="Taudien S."/>
            <person name="Rump A."/>
            <person name="Yang H."/>
            <person name="Yu J."/>
            <person name="Wang J."/>
            <person name="Huang G."/>
            <person name="Gu J."/>
            <person name="Hood L."/>
            <person name="Rowen L."/>
            <person name="Madan A."/>
            <person name="Qin S."/>
            <person name="Davis R.W."/>
            <person name="Federspiel N.A."/>
            <person name="Abola A.P."/>
            <person name="Proctor M.J."/>
            <person name="Myers R.M."/>
            <person name="Schmutz J."/>
            <person name="Dickson M."/>
            <person name="Grimwood J."/>
            <person name="Cox D.R."/>
            <person name="Olson M.V."/>
            <person name="Kaul R."/>
            <person name="Raymond C."/>
            <person name="Shimizu N."/>
            <person name="Kawasaki K."/>
            <person name="Minoshima S."/>
            <person name="Evans G.A."/>
            <person name="Athanasiou M."/>
            <person name="Schultz R."/>
            <person name="Roe B.A."/>
            <person name="Chen F."/>
            <person name="Pan H."/>
            <person name="Ramser J."/>
            <person name="Lehrach H."/>
            <person name="Reinhardt R."/>
            <person name="McCombie W.R."/>
            <person name="de la Bastide M."/>
            <person name="Dedhia N."/>
            <person name="Blocker H."/>
            <person name="Hornischer K."/>
            <person name="Nordsiek G."/>
            <person name="Agarwala R."/>
            <person name="Aravind L."/>
            <person name="Bailey J.A."/>
            <person name="Bateman A."/>
            <person name="Batzoglou S."/>
            <person name="Birney E."/>
            <person name="Bork P."/>
            <person name="Brown D.G."/>
            <person name="Burge C.B."/>
            <person name="Cerutti L."/>
            <person name="Chen H.C."/>
            <person name="Church D."/>
            <person name="Clamp M."/>
            <person name="Copley R.R."/>
            <person name="Doerks T."/>
            <person name="Eddy S.R."/>
            <person name="Eichler E.E."/>
            <person name="Furey T.S."/>
            <person name="Galagan J."/>
            <person name="Gilbert J.G."/>
            <person name="Harmon C."/>
            <person name="Hayashizaki Y."/>
            <person name="Haussler D."/>
            <person name="Hermjakob H."/>
            <person name="Hokamp K."/>
            <person name="Jang W."/>
            <person name="Johnson L.S."/>
            <person name="Jones T.A."/>
            <person name="Kasif S."/>
            <person name="Kaspryzk A."/>
            <person name="Kennedy S."/>
            <person name="Kent W.J."/>
            <person name="Kitts P."/>
            <person name="Koonin E.V."/>
            <person name="Korf I."/>
            <person name="Kulp D."/>
            <person name="Lancet D."/>
            <person name="Lowe T.M."/>
            <person name="McLysaght A."/>
            <person name="Mikkelsen T."/>
            <person name="Moran J.V."/>
            <person name="Mulder N."/>
            <person name="Pollara V.J."/>
            <person name="Ponting C.P."/>
            <person name="Schuler G."/>
            <person name="Schultz J."/>
            <person name="Slater G."/>
            <person name="Smit A.F."/>
            <person name="Stupka E."/>
            <person name="Szustakowski J."/>
            <person name="Thierry-Mieg D."/>
            <person name="Thierry-Mieg J."/>
            <person name="Wagner L."/>
            <person name="Wallis J."/>
            <person name="Wheeler R."/>
            <person name="Williams A."/>
            <person name="Wolf Y.I."/>
            <person name="Wolfe K.H."/>
            <person name="Yang S.P."/>
            <person name="Yeh R.F."/>
            <person name="Collins F."/>
            <person name="Guyer M.S."/>
            <person name="Peterson J."/>
            <person name="Felsenfeld A."/>
            <person name="Wetterstrand K.A."/>
            <person name="Patrinos A."/>
            <person name="Morgan M.J."/>
            <person name="de Jong P."/>
            <person name="Catanese J.J."/>
            <person name="Osoegawa K."/>
            <person name="Shizuya H."/>
            <person name="Choi S."/>
            <person name="Chen Y.J."/>
        </authorList>
    </citation>
    <scope>NUCLEOTIDE SEQUENCE [LARGE SCALE GENOMIC DNA]</scope>
</reference>
<feature type="domain" description="FERM central" evidence="2">
    <location>
        <begin position="83"/>
        <end position="146"/>
    </location>
</feature>
<evidence type="ECO:0007829" key="6">
    <source>
        <dbReference type="ProteomicsDB" id="A0A8V8TMT7"/>
    </source>
</evidence>
<sequence>MPAHFSDSAQTEACYHMLSRPQPPPDPLLLQRLPRPSSLSDKTQLHSRWLDSSRCLMQQGIKAGDALWLRFKYYSFFDLDPKTDPVRLTQLYEQARWDLLLEEIDCTEEEMMVFAALQYHINKLSQSGEVGEPAGTDPGLDDLDVALSNLEVKLEGSAPTDVLPHHHPRAQGPSPNLSAPEADPEGLPPTLGGVQGDHTVLLQEPGRGPWGPHSAAQPQGL</sequence>
<feature type="region of interest" description="Disordered" evidence="1">
    <location>
        <begin position="158"/>
        <end position="221"/>
    </location>
</feature>
<evidence type="ECO:0000313" key="3">
    <source>
        <dbReference type="Ensembl" id="ENSP00000513997.1"/>
    </source>
</evidence>
<reference evidence="3" key="4">
    <citation type="submission" date="2025-08" db="UniProtKB">
        <authorList>
            <consortium name="Ensembl"/>
        </authorList>
    </citation>
    <scope>IDENTIFICATION</scope>
</reference>
<dbReference type="InterPro" id="IPR035963">
    <property type="entry name" value="FERM_2"/>
</dbReference>
<keyword evidence="4" id="KW-1185">Reference proteome</keyword>
<dbReference type="Gene3D" id="1.20.80.10">
    <property type="match status" value="1"/>
</dbReference>
<dbReference type="CDD" id="cd14473">
    <property type="entry name" value="FERM_B-lobe"/>
    <property type="match status" value="1"/>
</dbReference>
<name>A0A8V8TMT7_HUMAN</name>
<dbReference type="Proteomes" id="UP000005640">
    <property type="component" value="Chromosome 11"/>
</dbReference>
<dbReference type="OrthoDB" id="10057618at2759"/>
<dbReference type="AlphaFoldDB" id="A0A8V8TMT7"/>
<reference evidence="3" key="5">
    <citation type="submission" date="2025-09" db="UniProtKB">
        <authorList>
            <consortium name="Ensembl"/>
        </authorList>
    </citation>
    <scope>IDENTIFICATION</scope>
</reference>
<dbReference type="Ensembl" id="ENST00000698872.1">
    <property type="protein sequence ID" value="ENSP00000513997.1"/>
    <property type="gene ID" value="ENSG00000149781.14"/>
</dbReference>
<evidence type="ECO:0007829" key="5">
    <source>
        <dbReference type="PeptideAtlas" id="A0A8V8TMT7"/>
    </source>
</evidence>
<dbReference type="PANTHER" id="PTHR16160:SF1">
    <property type="entry name" value="FERMITIN FAMILY HOMOLOG 3"/>
    <property type="match status" value="1"/>
</dbReference>
<reference evidence="3 4" key="2">
    <citation type="journal article" date="2004" name="Nature">
        <title>Finishing the euchromatic sequence of the human genome.</title>
        <authorList>
            <consortium name="International Human Genome Sequencing Consortium"/>
        </authorList>
    </citation>
    <scope>NUCLEOTIDE SEQUENCE [LARGE SCALE GENOMIC DNA]</scope>
</reference>
<gene>
    <name evidence="3" type="primary">FERMT3</name>
</gene>
<reference evidence="3 4" key="3">
    <citation type="journal article" date="2006" name="Nature">
        <title>Human chromosome 11 DNA sequence and analysis including novel gene identification.</title>
        <authorList>
            <person name="Taylor T.D."/>
            <person name="Noguchi H."/>
            <person name="Totoki Y."/>
            <person name="Toyoda A."/>
            <person name="Kuroki Y."/>
            <person name="Dewar K."/>
            <person name="Lloyd C."/>
            <person name="Itoh T."/>
            <person name="Takeda T."/>
            <person name="Kim D.W."/>
            <person name="She X."/>
            <person name="Barlow K.F."/>
            <person name="Bloom T."/>
            <person name="Bruford E."/>
            <person name="Chang J.L."/>
            <person name="Cuomo C.A."/>
            <person name="Eichler E."/>
            <person name="FitzGerald M.G."/>
            <person name="Jaffe D.B."/>
            <person name="LaButti K."/>
            <person name="Nicol R."/>
            <person name="Park H.S."/>
            <person name="Seaman C."/>
            <person name="Sougnez C."/>
            <person name="Yang X."/>
            <person name="Zimmer A.R."/>
            <person name="Zody M.C."/>
            <person name="Birren B.W."/>
            <person name="Nusbaum C."/>
            <person name="Fujiyama A."/>
            <person name="Hattori M."/>
            <person name="Rogers J."/>
            <person name="Lander E.S."/>
            <person name="Sakaki Y."/>
        </authorList>
    </citation>
    <scope>NUCLEOTIDE SEQUENCE [LARGE SCALE GENOMIC DNA]</scope>
</reference>
<organism evidence="3 4">
    <name type="scientific">Homo sapiens</name>
    <name type="common">Human</name>
    <dbReference type="NCBI Taxonomy" id="9606"/>
    <lineage>
        <taxon>Eukaryota</taxon>
        <taxon>Metazoa</taxon>
        <taxon>Chordata</taxon>
        <taxon>Craniata</taxon>
        <taxon>Vertebrata</taxon>
        <taxon>Euteleostomi</taxon>
        <taxon>Mammalia</taxon>
        <taxon>Eutheria</taxon>
        <taxon>Euarchontoglires</taxon>
        <taxon>Primates</taxon>
        <taxon>Haplorrhini</taxon>
        <taxon>Catarrhini</taxon>
        <taxon>Hominidae</taxon>
        <taxon>Homo</taxon>
    </lineage>
</organism>
<protein>
    <submittedName>
        <fullName evidence="3">FERM domain containing kindlin 3</fullName>
    </submittedName>
</protein>
<evidence type="ECO:0000256" key="1">
    <source>
        <dbReference type="SAM" id="MobiDB-lite"/>
    </source>
</evidence>
<dbReference type="OpenTargets" id="ENSG00000149781"/>
<dbReference type="GO" id="GO:0007229">
    <property type="term" value="P:integrin-mediated signaling pathway"/>
    <property type="evidence" value="ECO:0007669"/>
    <property type="project" value="InterPro"/>
</dbReference>
<keyword evidence="5 6" id="KW-1267">Proteomics identification</keyword>
<dbReference type="EMBL" id="AP005668">
    <property type="status" value="NOT_ANNOTATED_CDS"/>
    <property type="molecule type" value="Genomic_DNA"/>
</dbReference>
<proteinExistence type="evidence at protein level"/>
<evidence type="ECO:0000259" key="2">
    <source>
        <dbReference type="Pfam" id="PF00373"/>
    </source>
</evidence>
<evidence type="ECO:0000313" key="4">
    <source>
        <dbReference type="Proteomes" id="UP000005640"/>
    </source>
</evidence>
<dbReference type="PANTHER" id="PTHR16160">
    <property type="entry name" value="FERMITIN 2-RELATED"/>
    <property type="match status" value="1"/>
</dbReference>
<dbReference type="GeneTree" id="ENSGT00390000013444"/>
<dbReference type="Pfam" id="PF00373">
    <property type="entry name" value="FERM_M"/>
    <property type="match status" value="1"/>
</dbReference>